<comment type="subcellular location">
    <subcellularLocation>
        <location evidence="6">Cytoplasm</location>
    </subcellularLocation>
</comment>
<evidence type="ECO:0000256" key="1">
    <source>
        <dbReference type="ARBA" id="ARBA00009998"/>
    </source>
</evidence>
<reference evidence="8 9" key="1">
    <citation type="submission" date="2016-06" db="EMBL/GenBank/DDBJ databases">
        <authorList>
            <person name="Kjaerup R.B."/>
            <person name="Dalgaard T.S."/>
            <person name="Juul-Madsen H.R."/>
        </authorList>
    </citation>
    <scope>NUCLEOTIDE SEQUENCE [LARGE SCALE GENOMIC DNA]</scope>
    <source>
        <strain evidence="8 9">CECT 5080</strain>
    </source>
</reference>
<organism evidence="8 9">
    <name type="scientific">Marinomonas aquimarina</name>
    <dbReference type="NCBI Taxonomy" id="295068"/>
    <lineage>
        <taxon>Bacteria</taxon>
        <taxon>Pseudomonadati</taxon>
        <taxon>Pseudomonadota</taxon>
        <taxon>Gammaproteobacteria</taxon>
        <taxon>Oceanospirillales</taxon>
        <taxon>Oceanospirillaceae</taxon>
        <taxon>Marinomonas</taxon>
    </lineage>
</organism>
<name>A0A1A8TGB3_9GAMM</name>
<comment type="function">
    <text evidence="6">Bidirectionally degrades single-stranded DNA into large acid-insoluble oligonucleotides, which are then degraded further into small acid-soluble oligonucleotides.</text>
</comment>
<dbReference type="AlphaFoldDB" id="A0A1A8TGB3"/>
<evidence type="ECO:0000256" key="4">
    <source>
        <dbReference type="ARBA" id="ARBA00022801"/>
    </source>
</evidence>
<dbReference type="HAMAP" id="MF_00337">
    <property type="entry name" value="Exonuc_7_S"/>
    <property type="match status" value="1"/>
</dbReference>
<evidence type="ECO:0000256" key="6">
    <source>
        <dbReference type="HAMAP-Rule" id="MF_00337"/>
    </source>
</evidence>
<evidence type="ECO:0000313" key="8">
    <source>
        <dbReference type="EMBL" id="SBS32494.1"/>
    </source>
</evidence>
<dbReference type="GO" id="GO:0009318">
    <property type="term" value="C:exodeoxyribonuclease VII complex"/>
    <property type="evidence" value="ECO:0007669"/>
    <property type="project" value="UniProtKB-UniRule"/>
</dbReference>
<dbReference type="InterPro" id="IPR003761">
    <property type="entry name" value="Exonuc_VII_S"/>
</dbReference>
<keyword evidence="5 6" id="KW-0269">Exonuclease</keyword>
<evidence type="ECO:0000256" key="5">
    <source>
        <dbReference type="ARBA" id="ARBA00022839"/>
    </source>
</evidence>
<keyword evidence="9" id="KW-1185">Reference proteome</keyword>
<dbReference type="Proteomes" id="UP000092627">
    <property type="component" value="Unassembled WGS sequence"/>
</dbReference>
<evidence type="ECO:0000256" key="3">
    <source>
        <dbReference type="ARBA" id="ARBA00022722"/>
    </source>
</evidence>
<feature type="coiled-coil region" evidence="7">
    <location>
        <begin position="7"/>
        <end position="72"/>
    </location>
</feature>
<sequence>MSRKTSVRHFEENLSELETIVAQLESNQLSLEDALKAFEKGVKLSQDCQSVLTQAEQKVQILLETNEGERLETFDPESEQ</sequence>
<dbReference type="GO" id="GO:0006308">
    <property type="term" value="P:DNA catabolic process"/>
    <property type="evidence" value="ECO:0007669"/>
    <property type="project" value="UniProtKB-UniRule"/>
</dbReference>
<evidence type="ECO:0000256" key="2">
    <source>
        <dbReference type="ARBA" id="ARBA00022490"/>
    </source>
</evidence>
<keyword evidence="4 6" id="KW-0378">Hydrolase</keyword>
<dbReference type="PIRSF" id="PIRSF006488">
    <property type="entry name" value="Exonuc_VII_S"/>
    <property type="match status" value="1"/>
</dbReference>
<dbReference type="STRING" id="295068.MAQ5080_02278"/>
<protein>
    <recommendedName>
        <fullName evidence="6">Exodeoxyribonuclease 7 small subunit</fullName>
        <ecNumber evidence="6">3.1.11.6</ecNumber>
    </recommendedName>
    <alternativeName>
        <fullName evidence="6">Exodeoxyribonuclease VII small subunit</fullName>
        <shortName evidence="6">Exonuclease VII small subunit</shortName>
    </alternativeName>
</protein>
<dbReference type="GO" id="GO:0005829">
    <property type="term" value="C:cytosol"/>
    <property type="evidence" value="ECO:0007669"/>
    <property type="project" value="TreeGrafter"/>
</dbReference>
<dbReference type="InterPro" id="IPR037004">
    <property type="entry name" value="Exonuc_VII_ssu_sf"/>
</dbReference>
<keyword evidence="7" id="KW-0175">Coiled coil</keyword>
<dbReference type="Gene3D" id="1.10.287.1040">
    <property type="entry name" value="Exonuclease VII, small subunit"/>
    <property type="match status" value="1"/>
</dbReference>
<dbReference type="OrthoDB" id="9801128at2"/>
<evidence type="ECO:0000256" key="7">
    <source>
        <dbReference type="SAM" id="Coils"/>
    </source>
</evidence>
<dbReference type="SUPFAM" id="SSF116842">
    <property type="entry name" value="XseB-like"/>
    <property type="match status" value="1"/>
</dbReference>
<dbReference type="NCBIfam" id="TIGR01280">
    <property type="entry name" value="xseB"/>
    <property type="match status" value="1"/>
</dbReference>
<evidence type="ECO:0000313" key="9">
    <source>
        <dbReference type="Proteomes" id="UP000092627"/>
    </source>
</evidence>
<dbReference type="EMBL" id="FLOC01000012">
    <property type="protein sequence ID" value="SBS32494.1"/>
    <property type="molecule type" value="Genomic_DNA"/>
</dbReference>
<comment type="similarity">
    <text evidence="1 6">Belongs to the XseB family.</text>
</comment>
<dbReference type="NCBIfam" id="NF002140">
    <property type="entry name" value="PRK00977.1-4"/>
    <property type="match status" value="1"/>
</dbReference>
<dbReference type="PANTHER" id="PTHR34137:SF1">
    <property type="entry name" value="EXODEOXYRIBONUCLEASE 7 SMALL SUBUNIT"/>
    <property type="match status" value="1"/>
</dbReference>
<comment type="subunit">
    <text evidence="6">Heterooligomer composed of large and small subunits.</text>
</comment>
<dbReference type="PANTHER" id="PTHR34137">
    <property type="entry name" value="EXODEOXYRIBONUCLEASE 7 SMALL SUBUNIT"/>
    <property type="match status" value="1"/>
</dbReference>
<dbReference type="RefSeq" id="WP_067209858.1">
    <property type="nucleotide sequence ID" value="NZ_FLOC01000012.1"/>
</dbReference>
<gene>
    <name evidence="6 8" type="primary">xseB</name>
    <name evidence="8" type="ORF">MAQ5080_02278</name>
</gene>
<keyword evidence="3 6" id="KW-0540">Nuclease</keyword>
<comment type="catalytic activity">
    <reaction evidence="6">
        <text>Exonucleolytic cleavage in either 5'- to 3'- or 3'- to 5'-direction to yield nucleoside 5'-phosphates.</text>
        <dbReference type="EC" id="3.1.11.6"/>
    </reaction>
</comment>
<accession>A0A1A8TGB3</accession>
<proteinExistence type="inferred from homology"/>
<dbReference type="EC" id="3.1.11.6" evidence="6"/>
<keyword evidence="2 6" id="KW-0963">Cytoplasm</keyword>
<dbReference type="Pfam" id="PF02609">
    <property type="entry name" value="Exonuc_VII_S"/>
    <property type="match status" value="1"/>
</dbReference>
<dbReference type="GO" id="GO:0008855">
    <property type="term" value="F:exodeoxyribonuclease VII activity"/>
    <property type="evidence" value="ECO:0007669"/>
    <property type="project" value="UniProtKB-UniRule"/>
</dbReference>